<accession>A0ABQ5HP25</accession>
<evidence type="ECO:0000313" key="2">
    <source>
        <dbReference type="Proteomes" id="UP001151760"/>
    </source>
</evidence>
<proteinExistence type="predicted"/>
<protein>
    <submittedName>
        <fullName evidence="1">Uncharacterized protein</fullName>
    </submittedName>
</protein>
<gene>
    <name evidence="1" type="ORF">Tco_1070891</name>
</gene>
<keyword evidence="2" id="KW-1185">Reference proteome</keyword>
<sequence>MSHSTISYESIAKSMGSSVAYTLPYTGSLDPDDEPLGSLYIVDYYLGSEFLKDDPSEDGSIDASSGTDESLPAQAALAIAPESPSTLSPPIAPYR</sequence>
<reference evidence="1" key="2">
    <citation type="submission" date="2022-01" db="EMBL/GenBank/DDBJ databases">
        <authorList>
            <person name="Yamashiro T."/>
            <person name="Shiraishi A."/>
            <person name="Satake H."/>
            <person name="Nakayama K."/>
        </authorList>
    </citation>
    <scope>NUCLEOTIDE SEQUENCE</scope>
</reference>
<reference evidence="1" key="1">
    <citation type="journal article" date="2022" name="Int. J. Mol. Sci.">
        <title>Draft Genome of Tanacetum Coccineum: Genomic Comparison of Closely Related Tanacetum-Family Plants.</title>
        <authorList>
            <person name="Yamashiro T."/>
            <person name="Shiraishi A."/>
            <person name="Nakayama K."/>
            <person name="Satake H."/>
        </authorList>
    </citation>
    <scope>NUCLEOTIDE SEQUENCE</scope>
</reference>
<name>A0ABQ5HP25_9ASTR</name>
<comment type="caution">
    <text evidence="1">The sequence shown here is derived from an EMBL/GenBank/DDBJ whole genome shotgun (WGS) entry which is preliminary data.</text>
</comment>
<organism evidence="1 2">
    <name type="scientific">Tanacetum coccineum</name>
    <dbReference type="NCBI Taxonomy" id="301880"/>
    <lineage>
        <taxon>Eukaryota</taxon>
        <taxon>Viridiplantae</taxon>
        <taxon>Streptophyta</taxon>
        <taxon>Embryophyta</taxon>
        <taxon>Tracheophyta</taxon>
        <taxon>Spermatophyta</taxon>
        <taxon>Magnoliopsida</taxon>
        <taxon>eudicotyledons</taxon>
        <taxon>Gunneridae</taxon>
        <taxon>Pentapetalae</taxon>
        <taxon>asterids</taxon>
        <taxon>campanulids</taxon>
        <taxon>Asterales</taxon>
        <taxon>Asteraceae</taxon>
        <taxon>Asteroideae</taxon>
        <taxon>Anthemideae</taxon>
        <taxon>Anthemidinae</taxon>
        <taxon>Tanacetum</taxon>
    </lineage>
</organism>
<dbReference type="Proteomes" id="UP001151760">
    <property type="component" value="Unassembled WGS sequence"/>
</dbReference>
<dbReference type="EMBL" id="BQNB010019797">
    <property type="protein sequence ID" value="GJT89174.1"/>
    <property type="molecule type" value="Genomic_DNA"/>
</dbReference>
<evidence type="ECO:0000313" key="1">
    <source>
        <dbReference type="EMBL" id="GJT89174.1"/>
    </source>
</evidence>